<sequence length="232" mass="26455">MDDGMMGRNNNNEMVFEEFAVSNGMKQGYVVAPIFYSLMFSALLMDAYHDERPGIRFAYRTDRHLRKSQRMQAPTRVSMTTVHKLFFADDSALNAMKKEYMQSSMDFFAAGWSCTNRNPAQNTMLPEPMSTSLNSKMWKTVLSGKHTVTKHENPRRGCSTDLQSQPGLRPATGRHVESSRYSLEQQTEDVQGHRLECPILWSGDLDRLLEPSQEAESFPSQLPPQNSEAEME</sequence>
<dbReference type="Proteomes" id="UP000275846">
    <property type="component" value="Unassembled WGS sequence"/>
</dbReference>
<dbReference type="EMBL" id="UYSU01042254">
    <property type="protein sequence ID" value="VDM03666.1"/>
    <property type="molecule type" value="Genomic_DNA"/>
</dbReference>
<feature type="region of interest" description="Disordered" evidence="1">
    <location>
        <begin position="208"/>
        <end position="232"/>
    </location>
</feature>
<feature type="compositionally biased region" description="Polar residues" evidence="1">
    <location>
        <begin position="179"/>
        <end position="189"/>
    </location>
</feature>
<keyword evidence="3" id="KW-1185">Reference proteome</keyword>
<evidence type="ECO:0000313" key="3">
    <source>
        <dbReference type="Proteomes" id="UP000275846"/>
    </source>
</evidence>
<proteinExistence type="predicted"/>
<evidence type="ECO:0000256" key="1">
    <source>
        <dbReference type="SAM" id="MobiDB-lite"/>
    </source>
</evidence>
<name>A0A183TLD2_SCHSO</name>
<evidence type="ECO:0000313" key="2">
    <source>
        <dbReference type="EMBL" id="VDM03666.1"/>
    </source>
</evidence>
<feature type="compositionally biased region" description="Polar residues" evidence="1">
    <location>
        <begin position="214"/>
        <end position="232"/>
    </location>
</feature>
<evidence type="ECO:0000313" key="4">
    <source>
        <dbReference type="WBParaSite" id="SSLN_0001793501-mRNA-1"/>
    </source>
</evidence>
<accession>A0A183TLD2</accession>
<feature type="region of interest" description="Disordered" evidence="1">
    <location>
        <begin position="149"/>
        <end position="189"/>
    </location>
</feature>
<gene>
    <name evidence="2" type="ORF">SSLN_LOCUS17280</name>
</gene>
<dbReference type="AlphaFoldDB" id="A0A183TLD2"/>
<organism evidence="4">
    <name type="scientific">Schistocephalus solidus</name>
    <name type="common">Tapeworm</name>
    <dbReference type="NCBI Taxonomy" id="70667"/>
    <lineage>
        <taxon>Eukaryota</taxon>
        <taxon>Metazoa</taxon>
        <taxon>Spiralia</taxon>
        <taxon>Lophotrochozoa</taxon>
        <taxon>Platyhelminthes</taxon>
        <taxon>Cestoda</taxon>
        <taxon>Eucestoda</taxon>
        <taxon>Diphyllobothriidea</taxon>
        <taxon>Diphyllobothriidae</taxon>
        <taxon>Schistocephalus</taxon>
    </lineage>
</organism>
<reference evidence="2 3" key="2">
    <citation type="submission" date="2018-11" db="EMBL/GenBank/DDBJ databases">
        <authorList>
            <consortium name="Pathogen Informatics"/>
        </authorList>
    </citation>
    <scope>NUCLEOTIDE SEQUENCE [LARGE SCALE GENOMIC DNA]</scope>
    <source>
        <strain evidence="2 3">NST_G2</strain>
    </source>
</reference>
<dbReference type="WBParaSite" id="SSLN_0001793501-mRNA-1">
    <property type="protein sequence ID" value="SSLN_0001793501-mRNA-1"/>
    <property type="gene ID" value="SSLN_0001793501"/>
</dbReference>
<dbReference type="OrthoDB" id="425014at2759"/>
<protein>
    <submittedName>
        <fullName evidence="4">Reverse transcriptase domain-containing protein</fullName>
    </submittedName>
</protein>
<reference evidence="4" key="1">
    <citation type="submission" date="2016-06" db="UniProtKB">
        <authorList>
            <consortium name="WormBaseParasite"/>
        </authorList>
    </citation>
    <scope>IDENTIFICATION</scope>
</reference>